<dbReference type="SUPFAM" id="SSF55874">
    <property type="entry name" value="ATPase domain of HSP90 chaperone/DNA topoisomerase II/histidine kinase"/>
    <property type="match status" value="1"/>
</dbReference>
<evidence type="ECO:0000313" key="18">
    <source>
        <dbReference type="EMBL" id="ROO85416.1"/>
    </source>
</evidence>
<keyword evidence="19" id="KW-1185">Reference proteome</keyword>
<keyword evidence="16" id="KW-1133">Transmembrane helix</keyword>
<evidence type="ECO:0000256" key="9">
    <source>
        <dbReference type="ARBA" id="ARBA00022723"/>
    </source>
</evidence>
<feature type="transmembrane region" description="Helical" evidence="16">
    <location>
        <begin position="69"/>
        <end position="96"/>
    </location>
</feature>
<dbReference type="PANTHER" id="PTHR24421">
    <property type="entry name" value="NITRATE/NITRITE SENSOR PROTEIN NARX-RELATED"/>
    <property type="match status" value="1"/>
</dbReference>
<dbReference type="GO" id="GO:0000155">
    <property type="term" value="F:phosphorelay sensor kinase activity"/>
    <property type="evidence" value="ECO:0007669"/>
    <property type="project" value="InterPro"/>
</dbReference>
<sequence length="372" mass="39672">MMGESDKRLTAAVSAGFYLLLLASVLRMITRHGAVEYTVLPLTLSAVLAVLYGAGVLCWEALGRHRVRWLLALVGCWLALTEIAPSFSWCAIPLFFVSLRVLPHRFTAVVVLVLTVAVISVQIQVADRFDPSLVLAPIGVAAMTSTVFVVLERLIDDLTRTRGELATAQRAAGVLAERERLAREIHDSLAQGLTSMGMLLQAADRAFDHDPARARALAAQAAGTASASLEDARRFLRGLNAPEGSLPDALRALAGRGLAPVEVRTEGAEYDLPPDQREALLRVAQGALANAAEHATAERVVITLSYLDDTVTLDVYDDGSGFDRTSVTSAPGRGFGLRAMRDRLDAVAGTLTVETAPGEGTTIAATVPRRTP</sequence>
<accession>A0A3N1CVW6</accession>
<evidence type="ECO:0000256" key="4">
    <source>
        <dbReference type="ARBA" id="ARBA00012438"/>
    </source>
</evidence>
<dbReference type="Proteomes" id="UP000272400">
    <property type="component" value="Unassembled WGS sequence"/>
</dbReference>
<feature type="domain" description="Histidine kinase" evidence="17">
    <location>
        <begin position="280"/>
        <end position="371"/>
    </location>
</feature>
<protein>
    <recommendedName>
        <fullName evidence="5">Oxygen sensor histidine kinase NreB</fullName>
        <ecNumber evidence="4">2.7.13.3</ecNumber>
    </recommendedName>
    <alternativeName>
        <fullName evidence="15">Nitrogen regulation protein B</fullName>
    </alternativeName>
</protein>
<dbReference type="EC" id="2.7.13.3" evidence="4"/>
<organism evidence="18 19">
    <name type="scientific">Actinocorallia herbida</name>
    <dbReference type="NCBI Taxonomy" id="58109"/>
    <lineage>
        <taxon>Bacteria</taxon>
        <taxon>Bacillati</taxon>
        <taxon>Actinomycetota</taxon>
        <taxon>Actinomycetes</taxon>
        <taxon>Streptosporangiales</taxon>
        <taxon>Thermomonosporaceae</taxon>
        <taxon>Actinocorallia</taxon>
    </lineage>
</organism>
<evidence type="ECO:0000256" key="5">
    <source>
        <dbReference type="ARBA" id="ARBA00017322"/>
    </source>
</evidence>
<dbReference type="PIRSF" id="PIRSF037434">
    <property type="entry name" value="STHK_ChrS"/>
    <property type="match status" value="1"/>
</dbReference>
<feature type="transmembrane region" description="Helical" evidence="16">
    <location>
        <begin position="133"/>
        <end position="151"/>
    </location>
</feature>
<dbReference type="InterPro" id="IPR036890">
    <property type="entry name" value="HATPase_C_sf"/>
</dbReference>
<evidence type="ECO:0000256" key="11">
    <source>
        <dbReference type="ARBA" id="ARBA00023004"/>
    </source>
</evidence>
<dbReference type="GO" id="GO:0051539">
    <property type="term" value="F:4 iron, 4 sulfur cluster binding"/>
    <property type="evidence" value="ECO:0007669"/>
    <property type="project" value="UniProtKB-KW"/>
</dbReference>
<evidence type="ECO:0000256" key="16">
    <source>
        <dbReference type="SAM" id="Phobius"/>
    </source>
</evidence>
<evidence type="ECO:0000256" key="8">
    <source>
        <dbReference type="ARBA" id="ARBA00022679"/>
    </source>
</evidence>
<dbReference type="Pfam" id="PF02518">
    <property type="entry name" value="HATPase_c"/>
    <property type="match status" value="1"/>
</dbReference>
<dbReference type="CDD" id="cd16917">
    <property type="entry name" value="HATPase_UhpB-NarQ-NarX-like"/>
    <property type="match status" value="1"/>
</dbReference>
<keyword evidence="16" id="KW-0472">Membrane</keyword>
<evidence type="ECO:0000256" key="2">
    <source>
        <dbReference type="ARBA" id="ARBA00001966"/>
    </source>
</evidence>
<evidence type="ECO:0000256" key="7">
    <source>
        <dbReference type="ARBA" id="ARBA00022490"/>
    </source>
</evidence>
<proteinExistence type="predicted"/>
<dbReference type="GO" id="GO:0046983">
    <property type="term" value="F:protein dimerization activity"/>
    <property type="evidence" value="ECO:0007669"/>
    <property type="project" value="InterPro"/>
</dbReference>
<evidence type="ECO:0000256" key="12">
    <source>
        <dbReference type="ARBA" id="ARBA00023012"/>
    </source>
</evidence>
<dbReference type="OrthoDB" id="227596at2"/>
<evidence type="ECO:0000256" key="6">
    <source>
        <dbReference type="ARBA" id="ARBA00022485"/>
    </source>
</evidence>
<name>A0A3N1CVW6_9ACTN</name>
<feature type="transmembrane region" description="Helical" evidence="16">
    <location>
        <begin position="102"/>
        <end position="121"/>
    </location>
</feature>
<dbReference type="InterPro" id="IPR005467">
    <property type="entry name" value="His_kinase_dom"/>
</dbReference>
<dbReference type="InterPro" id="IPR017205">
    <property type="entry name" value="Sig_transdc_His_kinase_ChrS"/>
</dbReference>
<dbReference type="InterPro" id="IPR011712">
    <property type="entry name" value="Sig_transdc_His_kin_sub3_dim/P"/>
</dbReference>
<dbReference type="Pfam" id="PF07730">
    <property type="entry name" value="HisKA_3"/>
    <property type="match status" value="1"/>
</dbReference>
<evidence type="ECO:0000256" key="13">
    <source>
        <dbReference type="ARBA" id="ARBA00023014"/>
    </source>
</evidence>
<dbReference type="GO" id="GO:0046872">
    <property type="term" value="F:metal ion binding"/>
    <property type="evidence" value="ECO:0007669"/>
    <property type="project" value="UniProtKB-KW"/>
</dbReference>
<dbReference type="SMART" id="SM00387">
    <property type="entry name" value="HATPase_c"/>
    <property type="match status" value="1"/>
</dbReference>
<evidence type="ECO:0000256" key="15">
    <source>
        <dbReference type="ARBA" id="ARBA00030800"/>
    </source>
</evidence>
<evidence type="ECO:0000259" key="17">
    <source>
        <dbReference type="PROSITE" id="PS50109"/>
    </source>
</evidence>
<keyword evidence="13" id="KW-0411">Iron-sulfur</keyword>
<evidence type="ECO:0000256" key="3">
    <source>
        <dbReference type="ARBA" id="ARBA00004496"/>
    </source>
</evidence>
<dbReference type="GO" id="GO:0016020">
    <property type="term" value="C:membrane"/>
    <property type="evidence" value="ECO:0007669"/>
    <property type="project" value="InterPro"/>
</dbReference>
<feature type="transmembrane region" description="Helical" evidence="16">
    <location>
        <begin position="37"/>
        <end position="62"/>
    </location>
</feature>
<dbReference type="InterPro" id="IPR003594">
    <property type="entry name" value="HATPase_dom"/>
</dbReference>
<evidence type="ECO:0000256" key="10">
    <source>
        <dbReference type="ARBA" id="ARBA00022777"/>
    </source>
</evidence>
<dbReference type="Gene3D" id="1.20.5.1930">
    <property type="match status" value="1"/>
</dbReference>
<keyword evidence="8" id="KW-0808">Transferase</keyword>
<comment type="subcellular location">
    <subcellularLocation>
        <location evidence="3">Cytoplasm</location>
    </subcellularLocation>
</comment>
<dbReference type="PANTHER" id="PTHR24421:SF62">
    <property type="entry name" value="SENSORY TRANSDUCTION HISTIDINE KINASE"/>
    <property type="match status" value="1"/>
</dbReference>
<comment type="function">
    <text evidence="14">Member of the two-component regulatory system NreB/NreC involved in the control of dissimilatory nitrate/nitrite reduction in response to oxygen. NreB functions as a direct oxygen sensor histidine kinase which is autophosphorylated, in the absence of oxygen, probably at the conserved histidine residue, and transfers its phosphate group probably to a conserved aspartate residue of NreC. NreB/NreC activates the expression of the nitrate (narGHJI) and nitrite (nir) reductase operons, as well as the putative nitrate transporter gene narT.</text>
</comment>
<keyword evidence="12" id="KW-0902">Two-component regulatory system</keyword>
<keyword evidence="9" id="KW-0479">Metal-binding</keyword>
<keyword evidence="7" id="KW-0963">Cytoplasm</keyword>
<dbReference type="PRINTS" id="PR00344">
    <property type="entry name" value="BCTRLSENSOR"/>
</dbReference>
<evidence type="ECO:0000256" key="14">
    <source>
        <dbReference type="ARBA" id="ARBA00024827"/>
    </source>
</evidence>
<comment type="caution">
    <text evidence="18">The sequence shown here is derived from an EMBL/GenBank/DDBJ whole genome shotgun (WGS) entry which is preliminary data.</text>
</comment>
<dbReference type="AlphaFoldDB" id="A0A3N1CVW6"/>
<dbReference type="GO" id="GO:0005737">
    <property type="term" value="C:cytoplasm"/>
    <property type="evidence" value="ECO:0007669"/>
    <property type="project" value="UniProtKB-SubCell"/>
</dbReference>
<comment type="catalytic activity">
    <reaction evidence="1">
        <text>ATP + protein L-histidine = ADP + protein N-phospho-L-histidine.</text>
        <dbReference type="EC" id="2.7.13.3"/>
    </reaction>
</comment>
<dbReference type="PROSITE" id="PS50109">
    <property type="entry name" value="HIS_KIN"/>
    <property type="match status" value="1"/>
</dbReference>
<keyword evidence="6" id="KW-0004">4Fe-4S</keyword>
<dbReference type="InterPro" id="IPR050482">
    <property type="entry name" value="Sensor_HK_TwoCompSys"/>
</dbReference>
<evidence type="ECO:0000313" key="19">
    <source>
        <dbReference type="Proteomes" id="UP000272400"/>
    </source>
</evidence>
<dbReference type="InterPro" id="IPR004358">
    <property type="entry name" value="Sig_transdc_His_kin-like_C"/>
</dbReference>
<dbReference type="RefSeq" id="WP_123664927.1">
    <property type="nucleotide sequence ID" value="NZ_RJKE01000001.1"/>
</dbReference>
<keyword evidence="11" id="KW-0408">Iron</keyword>
<keyword evidence="10 18" id="KW-0418">Kinase</keyword>
<evidence type="ECO:0000256" key="1">
    <source>
        <dbReference type="ARBA" id="ARBA00000085"/>
    </source>
</evidence>
<comment type="cofactor">
    <cofactor evidence="2">
        <name>[4Fe-4S] cluster</name>
        <dbReference type="ChEBI" id="CHEBI:49883"/>
    </cofactor>
</comment>
<dbReference type="EMBL" id="RJKE01000001">
    <property type="protein sequence ID" value="ROO85416.1"/>
    <property type="molecule type" value="Genomic_DNA"/>
</dbReference>
<dbReference type="Gene3D" id="3.30.565.10">
    <property type="entry name" value="Histidine kinase-like ATPase, C-terminal domain"/>
    <property type="match status" value="1"/>
</dbReference>
<keyword evidence="16" id="KW-0812">Transmembrane</keyword>
<gene>
    <name evidence="18" type="ORF">EDD29_2960</name>
</gene>
<reference evidence="18 19" key="1">
    <citation type="submission" date="2018-11" db="EMBL/GenBank/DDBJ databases">
        <title>Sequencing the genomes of 1000 actinobacteria strains.</title>
        <authorList>
            <person name="Klenk H.-P."/>
        </authorList>
    </citation>
    <scope>NUCLEOTIDE SEQUENCE [LARGE SCALE GENOMIC DNA]</scope>
    <source>
        <strain evidence="18 19">DSM 44254</strain>
    </source>
</reference>